<dbReference type="EMBL" id="KZ824787">
    <property type="protein sequence ID" value="RAH82699.1"/>
    <property type="molecule type" value="Genomic_DNA"/>
</dbReference>
<keyword evidence="2" id="KW-1185">Reference proteome</keyword>
<name>A0A8T8X5D9_ASPJA</name>
<dbReference type="GeneID" id="37181249"/>
<evidence type="ECO:0000313" key="1">
    <source>
        <dbReference type="EMBL" id="RAH82699.1"/>
    </source>
</evidence>
<sequence>MMNWHIELVPVVELLNMAGFLLPVFVGRRGSFWILTAFVKTKKQEKKEKKKTEMNSVFVGNRHCYCFCRWSGWTRIAQHTVVTHQSFGLA</sequence>
<dbReference type="AlphaFoldDB" id="A0A8T8X5D9"/>
<proteinExistence type="predicted"/>
<organism evidence="1 2">
    <name type="scientific">Aspergillus japonicus CBS 114.51</name>
    <dbReference type="NCBI Taxonomy" id="1448312"/>
    <lineage>
        <taxon>Eukaryota</taxon>
        <taxon>Fungi</taxon>
        <taxon>Dikarya</taxon>
        <taxon>Ascomycota</taxon>
        <taxon>Pezizomycotina</taxon>
        <taxon>Eurotiomycetes</taxon>
        <taxon>Eurotiomycetidae</taxon>
        <taxon>Eurotiales</taxon>
        <taxon>Aspergillaceae</taxon>
        <taxon>Aspergillus</taxon>
        <taxon>Aspergillus subgen. Circumdati</taxon>
    </lineage>
</organism>
<gene>
    <name evidence="1" type="ORF">BO86DRAFT_66860</name>
</gene>
<dbReference type="Proteomes" id="UP000249497">
    <property type="component" value="Unassembled WGS sequence"/>
</dbReference>
<protein>
    <submittedName>
        <fullName evidence="1">Uncharacterized protein</fullName>
    </submittedName>
</protein>
<accession>A0A8T8X5D9</accession>
<reference evidence="1 2" key="1">
    <citation type="submission" date="2018-02" db="EMBL/GenBank/DDBJ databases">
        <title>The genomes of Aspergillus section Nigri reveals drivers in fungal speciation.</title>
        <authorList>
            <consortium name="DOE Joint Genome Institute"/>
            <person name="Vesth T.C."/>
            <person name="Nybo J."/>
            <person name="Theobald S."/>
            <person name="Brandl J."/>
            <person name="Frisvad J.C."/>
            <person name="Nielsen K.F."/>
            <person name="Lyhne E.K."/>
            <person name="Kogle M.E."/>
            <person name="Kuo A."/>
            <person name="Riley R."/>
            <person name="Clum A."/>
            <person name="Nolan M."/>
            <person name="Lipzen A."/>
            <person name="Salamov A."/>
            <person name="Henrissat B."/>
            <person name="Wiebenga A."/>
            <person name="De vries R.P."/>
            <person name="Grigoriev I.V."/>
            <person name="Mortensen U.H."/>
            <person name="Andersen M.R."/>
            <person name="Baker S.E."/>
        </authorList>
    </citation>
    <scope>NUCLEOTIDE SEQUENCE [LARGE SCALE GENOMIC DNA]</scope>
    <source>
        <strain evidence="1 2">CBS 114.51</strain>
    </source>
</reference>
<evidence type="ECO:0000313" key="2">
    <source>
        <dbReference type="Proteomes" id="UP000249497"/>
    </source>
</evidence>
<dbReference type="RefSeq" id="XP_025528593.1">
    <property type="nucleotide sequence ID" value="XM_025677556.1"/>
</dbReference>